<keyword evidence="3" id="KW-1185">Reference proteome</keyword>
<sequence length="159" mass="18978">MKGQLYLYHVDKDPPDKDINLLAIVTNRIAPGWVSVPQLSPSEKLIKKREQWLWERKWPRKWPDFVKQYREELKQPLKETYIKHLLKRLNEGNNIAFACYCADEKHCHKQIIGEWVSDRGIAVVQGKDERRQRKELLYQRENNNIKQLTIETVAKDGEQ</sequence>
<gene>
    <name evidence="2" type="ORF">B0W44_07600</name>
</gene>
<evidence type="ECO:0000313" key="3">
    <source>
        <dbReference type="Proteomes" id="UP000188603"/>
    </source>
</evidence>
<name>A0A1U9K6L5_9BACL</name>
<dbReference type="KEGG" id="ntr:B0W44_07600"/>
<dbReference type="EMBL" id="CP019699">
    <property type="protein sequence ID" value="AQS55671.1"/>
    <property type="molecule type" value="Genomic_DNA"/>
</dbReference>
<evidence type="ECO:0000259" key="1">
    <source>
        <dbReference type="Pfam" id="PF22751"/>
    </source>
</evidence>
<evidence type="ECO:0000313" key="2">
    <source>
        <dbReference type="EMBL" id="AQS55671.1"/>
    </source>
</evidence>
<dbReference type="OrthoDB" id="7351206at2"/>
<dbReference type="STRING" id="1471761.B0W44_07600"/>
<protein>
    <recommendedName>
        <fullName evidence="1">DUF488 domain-containing protein</fullName>
    </recommendedName>
</protein>
<feature type="domain" description="DUF488" evidence="1">
    <location>
        <begin position="35"/>
        <end position="119"/>
    </location>
</feature>
<accession>A0A1U9K6L5</accession>
<dbReference type="Pfam" id="PF22751">
    <property type="entry name" value="DUF488-N3a"/>
    <property type="match status" value="1"/>
</dbReference>
<dbReference type="AlphaFoldDB" id="A0A1U9K6L5"/>
<dbReference type="Proteomes" id="UP000188603">
    <property type="component" value="Chromosome"/>
</dbReference>
<dbReference type="RefSeq" id="WP_077719539.1">
    <property type="nucleotide sequence ID" value="NZ_CP019699.1"/>
</dbReference>
<dbReference type="InterPro" id="IPR054495">
    <property type="entry name" value="DUF488-N3a"/>
</dbReference>
<organism evidence="2 3">
    <name type="scientific">Novibacillus thermophilus</name>
    <dbReference type="NCBI Taxonomy" id="1471761"/>
    <lineage>
        <taxon>Bacteria</taxon>
        <taxon>Bacillati</taxon>
        <taxon>Bacillota</taxon>
        <taxon>Bacilli</taxon>
        <taxon>Bacillales</taxon>
        <taxon>Thermoactinomycetaceae</taxon>
        <taxon>Novibacillus</taxon>
    </lineage>
</organism>
<reference evidence="2 3" key="1">
    <citation type="journal article" date="2015" name="Int. J. Syst. Evol. Microbiol.">
        <title>Novibacillus thermophilus gen. nov., sp. nov., a Gram-staining-negative and moderately thermophilic member of the family Thermoactinomycetaceae.</title>
        <authorList>
            <person name="Yang G."/>
            <person name="Chen J."/>
            <person name="Zhou S."/>
        </authorList>
    </citation>
    <scope>NUCLEOTIDE SEQUENCE [LARGE SCALE GENOMIC DNA]</scope>
    <source>
        <strain evidence="2 3">SG-1</strain>
    </source>
</reference>
<proteinExistence type="predicted"/>